<dbReference type="KEGG" id="gme:Gmet_0142"/>
<name>Q39ZD3_GEOMG</name>
<keyword evidence="4" id="KW-1185">Reference proteome</keyword>
<evidence type="ECO:0000313" key="4">
    <source>
        <dbReference type="Proteomes" id="UP000007073"/>
    </source>
</evidence>
<keyword evidence="1 2" id="KW-0732">Signal</keyword>
<dbReference type="STRING" id="269799.Gmet_0142"/>
<dbReference type="Gene3D" id="1.10.780.10">
    <property type="entry name" value="Hydroxylamine Oxidoreductase, Chain A, domain 1"/>
    <property type="match status" value="1"/>
</dbReference>
<proteinExistence type="predicted"/>
<feature type="chain" id="PRO_5004223640" evidence="2">
    <location>
        <begin position="28"/>
        <end position="413"/>
    </location>
</feature>
<dbReference type="HOGENOM" id="CLU_017567_0_0_7"/>
<gene>
    <name evidence="3" type="ordered locus">Gmet_0142</name>
</gene>
<accession>Q39ZD3</accession>
<dbReference type="Gene3D" id="1.20.850.10">
    <property type="entry name" value="Hydroxylamine Oxidoreductase, Chain A, domain 2"/>
    <property type="match status" value="1"/>
</dbReference>
<protein>
    <submittedName>
        <fullName evidence="3">Cytochrome c</fullName>
    </submittedName>
</protein>
<dbReference type="Pfam" id="PF13447">
    <property type="entry name" value="Multi-haem_cyto"/>
    <property type="match status" value="2"/>
</dbReference>
<dbReference type="EMBL" id="CP000148">
    <property type="protein sequence ID" value="ABB30391.1"/>
    <property type="molecule type" value="Genomic_DNA"/>
</dbReference>
<sequence>MKGLIVRYGMVAVVAVLGIAASLGLRAAPTEAAQKSKCISCHEKVTPGVVTQFLSGKMGKTLDCSTCHGSDHQTEKDVAKVKLPTPETCAQCHEKRVKEYREGKHALAWVSMKAMPMINHQPSSVGGGDLKGCSACHKVGEKPMADLTRYGTGACDSCHTRHSFSVKEARDPRACRTCHMGFDHPQWEMWQTSKHGTIWEIEPTTGRAPTCQTCHMPDGSHGVMTAWGFLALRVPEDDKEWWDNRVTILKAIGVLDEKGQPTERFEAVKAAKIARLTKEDFDKERKKMIDVCSKCHSRSYAEANLKAGDDIIREVDKIFADSIRTVKALYDDGILKKPADWKYAPDLLQFYEAKSAAEQELYLIFLEYRQRAFQGAFHANPDYMHWYGWAKVKEASARIKEDAERLRAEAKKH</sequence>
<evidence type="ECO:0000313" key="3">
    <source>
        <dbReference type="EMBL" id="ABB30391.1"/>
    </source>
</evidence>
<evidence type="ECO:0000256" key="2">
    <source>
        <dbReference type="SAM" id="SignalP"/>
    </source>
</evidence>
<reference evidence="3 4" key="2">
    <citation type="journal article" date="2009" name="BMC Microbiol.">
        <title>The genome sequence of Geobacter metallireducens: features of metabolism, physiology and regulation common and dissimilar to Geobacter sulfurreducens.</title>
        <authorList>
            <person name="Aklujkar M."/>
            <person name="Krushkal J."/>
            <person name="DiBartolo G."/>
            <person name="Lapidus A."/>
            <person name="Land M.L."/>
            <person name="Lovley D.R."/>
        </authorList>
    </citation>
    <scope>NUCLEOTIDE SEQUENCE [LARGE SCALE GENOMIC DNA]</scope>
    <source>
        <strain evidence="4">ATCC 53774 / DSM 7210 / GS-15</strain>
    </source>
</reference>
<dbReference type="PANTHER" id="PTHR35038:SF8">
    <property type="entry name" value="C-TYPE POLYHEME CYTOCHROME OMCC"/>
    <property type="match status" value="1"/>
</dbReference>
<dbReference type="InterPro" id="IPR051829">
    <property type="entry name" value="Multiheme_Cytochr_ET"/>
</dbReference>
<feature type="signal peptide" evidence="2">
    <location>
        <begin position="1"/>
        <end position="27"/>
    </location>
</feature>
<dbReference type="RefSeq" id="WP_004512727.1">
    <property type="nucleotide sequence ID" value="NC_007517.1"/>
</dbReference>
<dbReference type="AlphaFoldDB" id="Q39ZD3"/>
<dbReference type="InterPro" id="IPR036280">
    <property type="entry name" value="Multihaem_cyt_sf"/>
</dbReference>
<dbReference type="PANTHER" id="PTHR35038">
    <property type="entry name" value="DISSIMILATORY SULFITE REDUCTASE SIRA"/>
    <property type="match status" value="1"/>
</dbReference>
<dbReference type="eggNOG" id="COG3303">
    <property type="taxonomic scope" value="Bacteria"/>
</dbReference>
<organism evidence="3 4">
    <name type="scientific">Geobacter metallireducens (strain ATCC 53774 / DSM 7210 / GS-15)</name>
    <dbReference type="NCBI Taxonomy" id="269799"/>
    <lineage>
        <taxon>Bacteria</taxon>
        <taxon>Pseudomonadati</taxon>
        <taxon>Thermodesulfobacteriota</taxon>
        <taxon>Desulfuromonadia</taxon>
        <taxon>Geobacterales</taxon>
        <taxon>Geobacteraceae</taxon>
        <taxon>Geobacter</taxon>
    </lineage>
</organism>
<evidence type="ECO:0000256" key="1">
    <source>
        <dbReference type="ARBA" id="ARBA00022729"/>
    </source>
</evidence>
<dbReference type="Proteomes" id="UP000007073">
    <property type="component" value="Chromosome"/>
</dbReference>
<reference evidence="3 4" key="1">
    <citation type="submission" date="2005-10" db="EMBL/GenBank/DDBJ databases">
        <title>Complete sequence of Geobacter metallireducens GS-15.</title>
        <authorList>
            <consortium name="US DOE Joint Genome Institute"/>
            <person name="Copeland A."/>
            <person name="Lucas S."/>
            <person name="Lapidus A."/>
            <person name="Barry K."/>
            <person name="Detter J.C."/>
            <person name="Glavina T."/>
            <person name="Hammon N."/>
            <person name="Israni S."/>
            <person name="Pitluck S."/>
            <person name="Di Bartolo G."/>
            <person name="Chain P."/>
            <person name="Schmutz J."/>
            <person name="Larimer F."/>
            <person name="Land M."/>
            <person name="Kyrpides N."/>
            <person name="Ivanova N."/>
            <person name="Richardson P."/>
        </authorList>
    </citation>
    <scope>NUCLEOTIDE SEQUENCE [LARGE SCALE GENOMIC DNA]</scope>
    <source>
        <strain evidence="4">ATCC 53774 / DSM 7210 / GS-15</strain>
    </source>
</reference>
<dbReference type="SUPFAM" id="SSF48695">
    <property type="entry name" value="Multiheme cytochromes"/>
    <property type="match status" value="1"/>
</dbReference>